<dbReference type="InterPro" id="IPR002048">
    <property type="entry name" value="EF_hand_dom"/>
</dbReference>
<gene>
    <name evidence="2" type="ordered locus">KSE_75580</name>
</gene>
<name>E4NK13_KITSK</name>
<dbReference type="PROSITE" id="PS50222">
    <property type="entry name" value="EF_HAND_2"/>
    <property type="match status" value="1"/>
</dbReference>
<sequence length="176" mass="18992">MRNEAVQRVALVFKLLDANGNGVLDAGDFELKTERVLAEAPDSTPEARRAFTDSMRRWWEVIAGVLDENGNGVVSPQEFEASVLSPELFGRAADEFADALSVLGDPDGDNLIGRPRFLALMTAWGFEAPNINSVFDAFGTDAQDRITVASWADGIRDYFAPGLAGIPGDHLVVIPA</sequence>
<reference evidence="2 3" key="1">
    <citation type="journal article" date="2010" name="DNA Res.">
        <title>Genome sequence of Kitasatospora setae NBRC 14216T: an evolutionary snapshot of the family Streptomycetaceae.</title>
        <authorList>
            <person name="Ichikawa N."/>
            <person name="Oguchi A."/>
            <person name="Ikeda H."/>
            <person name="Ishikawa J."/>
            <person name="Kitani S."/>
            <person name="Watanabe Y."/>
            <person name="Nakamura S."/>
            <person name="Katano Y."/>
            <person name="Kishi E."/>
            <person name="Sasagawa M."/>
            <person name="Ankai A."/>
            <person name="Fukui S."/>
            <person name="Hashimoto Y."/>
            <person name="Kamata S."/>
            <person name="Otoguro M."/>
            <person name="Tanikawa S."/>
            <person name="Nihira T."/>
            <person name="Horinouchi S."/>
            <person name="Ohnishi Y."/>
            <person name="Hayakawa M."/>
            <person name="Kuzuyama T."/>
            <person name="Arisawa A."/>
            <person name="Nomoto F."/>
            <person name="Miura H."/>
            <person name="Takahashi Y."/>
            <person name="Fujita N."/>
        </authorList>
    </citation>
    <scope>NUCLEOTIDE SEQUENCE [LARGE SCALE GENOMIC DNA]</scope>
    <source>
        <strain evidence="3">ATCC 33774 / DSM 43861 / JCM 3304 / KCC A-0304 / NBRC 14216 / KM-6054</strain>
    </source>
</reference>
<dbReference type="STRING" id="452652.KSE_75580"/>
<dbReference type="EMBL" id="AP010968">
    <property type="protein sequence ID" value="BAJ33311.1"/>
    <property type="molecule type" value="Genomic_DNA"/>
</dbReference>
<dbReference type="eggNOG" id="COG5126">
    <property type="taxonomic scope" value="Bacteria"/>
</dbReference>
<evidence type="ECO:0000259" key="1">
    <source>
        <dbReference type="PROSITE" id="PS50222"/>
    </source>
</evidence>
<evidence type="ECO:0000313" key="2">
    <source>
        <dbReference type="EMBL" id="BAJ33311.1"/>
    </source>
</evidence>
<protein>
    <recommendedName>
        <fullName evidence="1">EF-hand domain-containing protein</fullName>
    </recommendedName>
</protein>
<dbReference type="RefSeq" id="WP_014140602.1">
    <property type="nucleotide sequence ID" value="NC_016109.1"/>
</dbReference>
<dbReference type="Pfam" id="PF13202">
    <property type="entry name" value="EF-hand_5"/>
    <property type="match status" value="2"/>
</dbReference>
<dbReference type="InterPro" id="IPR011992">
    <property type="entry name" value="EF-hand-dom_pair"/>
</dbReference>
<dbReference type="HOGENOM" id="CLU_096804_3_0_11"/>
<dbReference type="PROSITE" id="PS00018">
    <property type="entry name" value="EF_HAND_1"/>
    <property type="match status" value="2"/>
</dbReference>
<dbReference type="SUPFAM" id="SSF47473">
    <property type="entry name" value="EF-hand"/>
    <property type="match status" value="1"/>
</dbReference>
<proteinExistence type="predicted"/>
<dbReference type="GO" id="GO:0005509">
    <property type="term" value="F:calcium ion binding"/>
    <property type="evidence" value="ECO:0007669"/>
    <property type="project" value="InterPro"/>
</dbReference>
<organism evidence="2 3">
    <name type="scientific">Kitasatospora setae (strain ATCC 33774 / DSM 43861 / JCM 3304 / KCC A-0304 / NBRC 14216 / KM-6054)</name>
    <name type="common">Streptomyces setae</name>
    <dbReference type="NCBI Taxonomy" id="452652"/>
    <lineage>
        <taxon>Bacteria</taxon>
        <taxon>Bacillati</taxon>
        <taxon>Actinomycetota</taxon>
        <taxon>Actinomycetes</taxon>
        <taxon>Kitasatosporales</taxon>
        <taxon>Streptomycetaceae</taxon>
        <taxon>Kitasatospora</taxon>
    </lineage>
</organism>
<dbReference type="Proteomes" id="UP000007076">
    <property type="component" value="Chromosome"/>
</dbReference>
<accession>E4NK13</accession>
<keyword evidence="3" id="KW-1185">Reference proteome</keyword>
<evidence type="ECO:0000313" key="3">
    <source>
        <dbReference type="Proteomes" id="UP000007076"/>
    </source>
</evidence>
<feature type="domain" description="EF-hand" evidence="1">
    <location>
        <begin position="4"/>
        <end position="39"/>
    </location>
</feature>
<dbReference type="Gene3D" id="1.10.238.10">
    <property type="entry name" value="EF-hand"/>
    <property type="match status" value="1"/>
</dbReference>
<dbReference type="InterPro" id="IPR018247">
    <property type="entry name" value="EF_Hand_1_Ca_BS"/>
</dbReference>
<dbReference type="AlphaFoldDB" id="E4NK13"/>
<dbReference type="KEGG" id="ksk:KSE_75580"/>
<dbReference type="PATRIC" id="fig|452652.3.peg.7602"/>